<evidence type="ECO:0000256" key="1">
    <source>
        <dbReference type="SAM" id="SignalP"/>
    </source>
</evidence>
<keyword evidence="1" id="KW-0732">Signal</keyword>
<feature type="chain" id="PRO_5031135423" evidence="1">
    <location>
        <begin position="16"/>
        <end position="157"/>
    </location>
</feature>
<accession>A0A7S0LB73</accession>
<protein>
    <submittedName>
        <fullName evidence="2">Uncharacterized protein</fullName>
    </submittedName>
</protein>
<dbReference type="EMBL" id="HBEY01023237">
    <property type="protein sequence ID" value="CAD8607683.1"/>
    <property type="molecule type" value="Transcribed_RNA"/>
</dbReference>
<evidence type="ECO:0000313" key="2">
    <source>
        <dbReference type="EMBL" id="CAD8607683.1"/>
    </source>
</evidence>
<sequence length="157" mass="16408">MSSRLCMLMLVTAHAWKLPVASRRAVLSGIAPLLAATPFAAHAIKETGYAANSAKLADASAVSRFADTPLGEPAGVRIGGSYADPNHPGCKRKVTLAGSAAIIDGADEDGNKWRVRGEARGKYLLVDFTPKGGPAGVLVEWNGLGLVFPDGNVWIKK</sequence>
<feature type="signal peptide" evidence="1">
    <location>
        <begin position="1"/>
        <end position="15"/>
    </location>
</feature>
<gene>
    <name evidence="2" type="ORF">CPEL01642_LOCUS11060</name>
</gene>
<reference evidence="2" key="1">
    <citation type="submission" date="2021-01" db="EMBL/GenBank/DDBJ databases">
        <authorList>
            <person name="Corre E."/>
            <person name="Pelletier E."/>
            <person name="Niang G."/>
            <person name="Scheremetjew M."/>
            <person name="Finn R."/>
            <person name="Kale V."/>
            <person name="Holt S."/>
            <person name="Cochrane G."/>
            <person name="Meng A."/>
            <person name="Brown T."/>
            <person name="Cohen L."/>
        </authorList>
    </citation>
    <scope>NUCLEOTIDE SEQUENCE</scope>
    <source>
        <strain evidence="2">PLY182g</strain>
    </source>
</reference>
<proteinExistence type="predicted"/>
<organism evidence="2">
    <name type="scientific">Coccolithus braarudii</name>
    <dbReference type="NCBI Taxonomy" id="221442"/>
    <lineage>
        <taxon>Eukaryota</taxon>
        <taxon>Haptista</taxon>
        <taxon>Haptophyta</taxon>
        <taxon>Prymnesiophyceae</taxon>
        <taxon>Coccolithales</taxon>
        <taxon>Coccolithaceae</taxon>
        <taxon>Coccolithus</taxon>
    </lineage>
</organism>
<name>A0A7S0LB73_9EUKA</name>
<dbReference type="AlphaFoldDB" id="A0A7S0LB73"/>